<dbReference type="RefSeq" id="WP_379910654.1">
    <property type="nucleotide sequence ID" value="NZ_JBHSWE010000001.1"/>
</dbReference>
<name>A0ABW2A479_9GAMM</name>
<dbReference type="Gene3D" id="1.20.1420.20">
    <property type="entry name" value="M75 peptidase, HXXE motif"/>
    <property type="match status" value="1"/>
</dbReference>
<dbReference type="CDD" id="cd14659">
    <property type="entry name" value="Imelysin-like_IPPA"/>
    <property type="match status" value="1"/>
</dbReference>
<evidence type="ECO:0000313" key="4">
    <source>
        <dbReference type="EMBL" id="MFC6672197.1"/>
    </source>
</evidence>
<evidence type="ECO:0000313" key="5">
    <source>
        <dbReference type="Proteomes" id="UP001596422"/>
    </source>
</evidence>
<keyword evidence="5" id="KW-1185">Reference proteome</keyword>
<dbReference type="Proteomes" id="UP001596422">
    <property type="component" value="Unassembled WGS sequence"/>
</dbReference>
<feature type="domain" description="Imelysin-like" evidence="3">
    <location>
        <begin position="39"/>
        <end position="324"/>
    </location>
</feature>
<comment type="subcellular location">
    <subcellularLocation>
        <location evidence="1">Cell envelope</location>
    </subcellularLocation>
</comment>
<dbReference type="Pfam" id="PF09375">
    <property type="entry name" value="Peptidase_M75"/>
    <property type="match status" value="1"/>
</dbReference>
<evidence type="ECO:0000259" key="3">
    <source>
        <dbReference type="Pfam" id="PF09375"/>
    </source>
</evidence>
<organism evidence="4 5">
    <name type="scientific">Marinobacterium aestuariivivens</name>
    <dbReference type="NCBI Taxonomy" id="1698799"/>
    <lineage>
        <taxon>Bacteria</taxon>
        <taxon>Pseudomonadati</taxon>
        <taxon>Pseudomonadota</taxon>
        <taxon>Gammaproteobacteria</taxon>
        <taxon>Oceanospirillales</taxon>
        <taxon>Oceanospirillaceae</taxon>
        <taxon>Marinobacterium</taxon>
    </lineage>
</organism>
<evidence type="ECO:0000256" key="2">
    <source>
        <dbReference type="ARBA" id="ARBA00022729"/>
    </source>
</evidence>
<sequence>MLTGITLTLSLLGSLTQAAPDPERERALSLALGKQILAPAYSRFAESSQTLAQDLDRYCQASGGDYPTLQAQYRATLHDWMYLQAINWGPAAAGNRHPALYFWPDKKDIASRQLRTLIADADPASLDAGYFDNASIGVSGLSALERLLFDDSPVAPLSYSCHLASAIAGNSARMARQIADEWPTFVEQWRRAPDPRGGVRLLLKSMDEIAQIVSQQKIAMPLGSDPEHARARRAESWRSEQSLANIRANLDFIEAMLEGSGNQPGLLDLIAEQDSGVAEVLRAQLFATNQLFEHLDQPLESAVENRSARGKLMMLQANVDSLQELLAGDVSGALGISLGFNSRDGD</sequence>
<dbReference type="InterPro" id="IPR034984">
    <property type="entry name" value="Imelysin-like_IPPA"/>
</dbReference>
<evidence type="ECO:0000256" key="1">
    <source>
        <dbReference type="ARBA" id="ARBA00004196"/>
    </source>
</evidence>
<protein>
    <submittedName>
        <fullName evidence="4">Imelysin family protein</fullName>
    </submittedName>
</protein>
<proteinExistence type="predicted"/>
<comment type="caution">
    <text evidence="4">The sequence shown here is derived from an EMBL/GenBank/DDBJ whole genome shotgun (WGS) entry which is preliminary data.</text>
</comment>
<dbReference type="InterPro" id="IPR038352">
    <property type="entry name" value="Imelysin_sf"/>
</dbReference>
<dbReference type="InterPro" id="IPR018976">
    <property type="entry name" value="Imelysin-like"/>
</dbReference>
<reference evidence="5" key="1">
    <citation type="journal article" date="2019" name="Int. J. Syst. Evol. Microbiol.">
        <title>The Global Catalogue of Microorganisms (GCM) 10K type strain sequencing project: providing services to taxonomists for standard genome sequencing and annotation.</title>
        <authorList>
            <consortium name="The Broad Institute Genomics Platform"/>
            <consortium name="The Broad Institute Genome Sequencing Center for Infectious Disease"/>
            <person name="Wu L."/>
            <person name="Ma J."/>
        </authorList>
    </citation>
    <scope>NUCLEOTIDE SEQUENCE [LARGE SCALE GENOMIC DNA]</scope>
    <source>
        <strain evidence="5">NBRC 111756</strain>
    </source>
</reference>
<keyword evidence="2" id="KW-0732">Signal</keyword>
<dbReference type="EMBL" id="JBHSWE010000001">
    <property type="protein sequence ID" value="MFC6672197.1"/>
    <property type="molecule type" value="Genomic_DNA"/>
</dbReference>
<accession>A0ABW2A479</accession>
<gene>
    <name evidence="4" type="ORF">ACFQDL_20585</name>
</gene>